<feature type="region of interest" description="Disordered" evidence="1">
    <location>
        <begin position="268"/>
        <end position="287"/>
    </location>
</feature>
<keyword evidence="2" id="KW-0812">Transmembrane</keyword>
<dbReference type="InterPro" id="IPR045339">
    <property type="entry name" value="DUF6534"/>
</dbReference>
<feature type="transmembrane region" description="Helical" evidence="2">
    <location>
        <begin position="126"/>
        <end position="147"/>
    </location>
</feature>
<gene>
    <name evidence="4" type="ORF">J3R30DRAFT_3808076</name>
</gene>
<dbReference type="EMBL" id="JAOTPV010000026">
    <property type="protein sequence ID" value="KAJ4470449.1"/>
    <property type="molecule type" value="Genomic_DNA"/>
</dbReference>
<feature type="transmembrane region" description="Helical" evidence="2">
    <location>
        <begin position="159"/>
        <end position="182"/>
    </location>
</feature>
<evidence type="ECO:0000259" key="3">
    <source>
        <dbReference type="Pfam" id="PF20152"/>
    </source>
</evidence>
<evidence type="ECO:0000313" key="4">
    <source>
        <dbReference type="EMBL" id="KAJ4470449.1"/>
    </source>
</evidence>
<feature type="transmembrane region" description="Helical" evidence="2">
    <location>
        <begin position="95"/>
        <end position="114"/>
    </location>
</feature>
<name>A0A9W8ZZW9_9AGAR</name>
<dbReference type="PANTHER" id="PTHR40465:SF1">
    <property type="entry name" value="DUF6534 DOMAIN-CONTAINING PROTEIN"/>
    <property type="match status" value="1"/>
</dbReference>
<keyword evidence="2" id="KW-1133">Transmembrane helix</keyword>
<dbReference type="Pfam" id="PF20152">
    <property type="entry name" value="DUF6534"/>
    <property type="match status" value="1"/>
</dbReference>
<comment type="caution">
    <text evidence="4">The sequence shown here is derived from an EMBL/GenBank/DDBJ whole genome shotgun (WGS) entry which is preliminary data.</text>
</comment>
<feature type="transmembrane region" description="Helical" evidence="2">
    <location>
        <begin position="50"/>
        <end position="75"/>
    </location>
</feature>
<dbReference type="PANTHER" id="PTHR40465">
    <property type="entry name" value="CHROMOSOME 1, WHOLE GENOME SHOTGUN SEQUENCE"/>
    <property type="match status" value="1"/>
</dbReference>
<protein>
    <recommendedName>
        <fullName evidence="3">DUF6534 domain-containing protein</fullName>
    </recommendedName>
</protein>
<dbReference type="Proteomes" id="UP001150266">
    <property type="component" value="Unassembled WGS sequence"/>
</dbReference>
<accession>A0A9W8ZZW9</accession>
<reference evidence="4" key="1">
    <citation type="submission" date="2022-08" db="EMBL/GenBank/DDBJ databases">
        <title>A Global Phylogenomic Analysis of the Shiitake Genus Lentinula.</title>
        <authorList>
            <consortium name="DOE Joint Genome Institute"/>
            <person name="Sierra-Patev S."/>
            <person name="Min B."/>
            <person name="Naranjo-Ortiz M."/>
            <person name="Looney B."/>
            <person name="Konkel Z."/>
            <person name="Slot J.C."/>
            <person name="Sakamoto Y."/>
            <person name="Steenwyk J.L."/>
            <person name="Rokas A."/>
            <person name="Carro J."/>
            <person name="Camarero S."/>
            <person name="Ferreira P."/>
            <person name="Molpeceres G."/>
            <person name="Ruiz-Duenas F.J."/>
            <person name="Serrano A."/>
            <person name="Henrissat B."/>
            <person name="Drula E."/>
            <person name="Hughes K.W."/>
            <person name="Mata J.L."/>
            <person name="Ishikawa N.K."/>
            <person name="Vargas-Isla R."/>
            <person name="Ushijima S."/>
            <person name="Smith C.A."/>
            <person name="Ahrendt S."/>
            <person name="Andreopoulos W."/>
            <person name="He G."/>
            <person name="Labutti K."/>
            <person name="Lipzen A."/>
            <person name="Ng V."/>
            <person name="Riley R."/>
            <person name="Sandor L."/>
            <person name="Barry K."/>
            <person name="Martinez A.T."/>
            <person name="Xiao Y."/>
            <person name="Gibbons J.G."/>
            <person name="Terashima K."/>
            <person name="Grigoriev I.V."/>
            <person name="Hibbett D.S."/>
        </authorList>
    </citation>
    <scope>NUCLEOTIDE SEQUENCE</scope>
    <source>
        <strain evidence="4">JLM2183</strain>
    </source>
</reference>
<evidence type="ECO:0000256" key="2">
    <source>
        <dbReference type="SAM" id="Phobius"/>
    </source>
</evidence>
<evidence type="ECO:0000313" key="5">
    <source>
        <dbReference type="Proteomes" id="UP001150266"/>
    </source>
</evidence>
<organism evidence="4 5">
    <name type="scientific">Lentinula aciculospora</name>
    <dbReference type="NCBI Taxonomy" id="153920"/>
    <lineage>
        <taxon>Eukaryota</taxon>
        <taxon>Fungi</taxon>
        <taxon>Dikarya</taxon>
        <taxon>Basidiomycota</taxon>
        <taxon>Agaricomycotina</taxon>
        <taxon>Agaricomycetes</taxon>
        <taxon>Agaricomycetidae</taxon>
        <taxon>Agaricales</taxon>
        <taxon>Marasmiineae</taxon>
        <taxon>Omphalotaceae</taxon>
        <taxon>Lentinula</taxon>
    </lineage>
</organism>
<keyword evidence="5" id="KW-1185">Reference proteome</keyword>
<feature type="domain" description="DUF6534" evidence="3">
    <location>
        <begin position="168"/>
        <end position="256"/>
    </location>
</feature>
<dbReference type="AlphaFoldDB" id="A0A9W8ZZW9"/>
<feature type="transmembrane region" description="Helical" evidence="2">
    <location>
        <begin position="16"/>
        <end position="38"/>
    </location>
</feature>
<dbReference type="OrthoDB" id="3268841at2759"/>
<evidence type="ECO:0000256" key="1">
    <source>
        <dbReference type="SAM" id="MobiDB-lite"/>
    </source>
</evidence>
<proteinExistence type="predicted"/>
<sequence>MTPLELHQAVFLLGPWLIGAFLDVLLQGILFGQFVHYAQWYRDDKVGLKLAVVGLAIITTLKSIQAFALVWIMFIHHFLDLPGAILLNYTTWWQSGNPLMVAAIGFYVQTYFCYRLYMIAKSPLPVLPMALLFLFAFTALSVGTYYITTSDTLGIGRWFAAHLASVFAGDLMLSLVTAYFLIRSKKNVLPQTVGLITALVRLTFQTATPAAICALLNLIFSQIYDGNENITSTAFNMMLPKLYAVSMMWTLNARRSIGATYGTSRGYTNQTSADRTTRRARTGVGRNDPDVELGDFGGIQIHTQLDRHVDVWNSDDDVKQDGLKIGETSETSMRVPVKQKAEF</sequence>
<keyword evidence="2" id="KW-0472">Membrane</keyword>